<keyword evidence="7 12" id="KW-1133">Transmembrane helix</keyword>
<name>A0A953HPY3_9BACT</name>
<comment type="subcellular location">
    <subcellularLocation>
        <location evidence="1">Cell membrane</location>
        <topology evidence="1">Multi-pass membrane protein</topology>
    </subcellularLocation>
    <subcellularLocation>
        <location evidence="12">Membrane</location>
        <topology evidence="12">Multi-pass membrane protein</topology>
    </subcellularLocation>
</comment>
<evidence type="ECO:0000256" key="2">
    <source>
        <dbReference type="ARBA" id="ARBA00009765"/>
    </source>
</evidence>
<dbReference type="Pfam" id="PF01544">
    <property type="entry name" value="CorA"/>
    <property type="match status" value="1"/>
</dbReference>
<sequence length="361" mass="41890">MTKDSNKNKPWKNRNRKAGLSPGTLVYVGKNQEGLSTIHCTRYDESQAHTIRLDSAGEISALVEPDKVNWFNVTGIHNTSVVDRIGKEFGIHPLVMEDILNTSQRPKIEIYDSYIFVSLKVVYPNDGQIQTLQEEQISFILTEDCLLSFQEIDSDYFQPIRERIDRSGSRIRSKNTDYLLFALIDLVVDHYLSLIEHIGDDIQTLEDKIFNQPEREHLSMVMTNKRNLLHLHKIITPIRESLLKIKSTNTSLIDPGNKIFFEDVHDHLASVKESLDLYFELNKSLRESYMSSIGFKTNEVMKLLTIISTLFIPLTFIVGVYGMNFSHMPELSWPHGYFYIWGLMILITILLIIYFKKRKWL</sequence>
<dbReference type="GO" id="GO:0015095">
    <property type="term" value="F:magnesium ion transmembrane transporter activity"/>
    <property type="evidence" value="ECO:0007669"/>
    <property type="project" value="UniProtKB-UniRule"/>
</dbReference>
<dbReference type="Gene3D" id="1.20.58.340">
    <property type="entry name" value="Magnesium transport protein CorA, transmembrane region"/>
    <property type="match status" value="2"/>
</dbReference>
<dbReference type="InterPro" id="IPR045863">
    <property type="entry name" value="CorA_TM1_TM2"/>
</dbReference>
<feature type="transmembrane region" description="Helical" evidence="12">
    <location>
        <begin position="336"/>
        <end position="355"/>
    </location>
</feature>
<evidence type="ECO:0000256" key="1">
    <source>
        <dbReference type="ARBA" id="ARBA00004651"/>
    </source>
</evidence>
<evidence type="ECO:0000256" key="3">
    <source>
        <dbReference type="ARBA" id="ARBA00022448"/>
    </source>
</evidence>
<organism evidence="13 14">
    <name type="scientific">Membranihabitans marinus</name>
    <dbReference type="NCBI Taxonomy" id="1227546"/>
    <lineage>
        <taxon>Bacteria</taxon>
        <taxon>Pseudomonadati</taxon>
        <taxon>Bacteroidota</taxon>
        <taxon>Saprospiria</taxon>
        <taxon>Saprospirales</taxon>
        <taxon>Saprospiraceae</taxon>
        <taxon>Membranihabitans</taxon>
    </lineage>
</organism>
<reference evidence="13" key="1">
    <citation type="submission" date="2021-06" db="EMBL/GenBank/DDBJ databases">
        <title>44 bacteria genomes isolated from Dapeng, Shenzhen.</title>
        <authorList>
            <person name="Zheng W."/>
            <person name="Yu S."/>
            <person name="Huang Y."/>
        </authorList>
    </citation>
    <scope>NUCLEOTIDE SEQUENCE</scope>
    <source>
        <strain evidence="13">DP5N28-2</strain>
    </source>
</reference>
<keyword evidence="8 12" id="KW-0406">Ion transport</keyword>
<accession>A0A953HPY3</accession>
<dbReference type="NCBIfam" id="TIGR00383">
    <property type="entry name" value="corA"/>
    <property type="match status" value="1"/>
</dbReference>
<evidence type="ECO:0000256" key="4">
    <source>
        <dbReference type="ARBA" id="ARBA00022475"/>
    </source>
</evidence>
<comment type="similarity">
    <text evidence="2 12">Belongs to the CorA metal ion transporter (MIT) (TC 1.A.35) family.</text>
</comment>
<dbReference type="GO" id="GO:0050897">
    <property type="term" value="F:cobalt ion binding"/>
    <property type="evidence" value="ECO:0007669"/>
    <property type="project" value="TreeGrafter"/>
</dbReference>
<dbReference type="SUPFAM" id="SSF143865">
    <property type="entry name" value="CorA soluble domain-like"/>
    <property type="match status" value="1"/>
</dbReference>
<comment type="catalytic activity">
    <reaction evidence="10">
        <text>Mg(2+)(in) = Mg(2+)(out)</text>
        <dbReference type="Rhea" id="RHEA:29827"/>
        <dbReference type="ChEBI" id="CHEBI:18420"/>
    </reaction>
</comment>
<dbReference type="SUPFAM" id="SSF144083">
    <property type="entry name" value="Magnesium transport protein CorA, transmembrane region"/>
    <property type="match status" value="1"/>
</dbReference>
<dbReference type="AlphaFoldDB" id="A0A953HPY3"/>
<keyword evidence="5 12" id="KW-0812">Transmembrane</keyword>
<keyword evidence="14" id="KW-1185">Reference proteome</keyword>
<evidence type="ECO:0000256" key="12">
    <source>
        <dbReference type="RuleBase" id="RU362010"/>
    </source>
</evidence>
<evidence type="ECO:0000256" key="7">
    <source>
        <dbReference type="ARBA" id="ARBA00022989"/>
    </source>
</evidence>
<dbReference type="GO" id="GO:0005886">
    <property type="term" value="C:plasma membrane"/>
    <property type="evidence" value="ECO:0007669"/>
    <property type="project" value="UniProtKB-SubCell"/>
</dbReference>
<keyword evidence="4 12" id="KW-1003">Cell membrane</keyword>
<comment type="caution">
    <text evidence="13">The sequence shown here is derived from an EMBL/GenBank/DDBJ whole genome shotgun (WGS) entry which is preliminary data.</text>
</comment>
<evidence type="ECO:0000256" key="8">
    <source>
        <dbReference type="ARBA" id="ARBA00023065"/>
    </source>
</evidence>
<dbReference type="InterPro" id="IPR045861">
    <property type="entry name" value="CorA_cytoplasmic_dom"/>
</dbReference>
<dbReference type="Proteomes" id="UP000753961">
    <property type="component" value="Unassembled WGS sequence"/>
</dbReference>
<dbReference type="RefSeq" id="WP_222581583.1">
    <property type="nucleotide sequence ID" value="NZ_JAHVHU010000021.1"/>
</dbReference>
<keyword evidence="3 12" id="KW-0813">Transport</keyword>
<dbReference type="InterPro" id="IPR004488">
    <property type="entry name" value="Mg/Co-transport_prot_CorA"/>
</dbReference>
<keyword evidence="9 12" id="KW-0472">Membrane</keyword>
<keyword evidence="6 12" id="KW-0460">Magnesium</keyword>
<dbReference type="GO" id="GO:0000287">
    <property type="term" value="F:magnesium ion binding"/>
    <property type="evidence" value="ECO:0007669"/>
    <property type="project" value="TreeGrafter"/>
</dbReference>
<dbReference type="FunFam" id="1.20.58.340:FF:000004">
    <property type="entry name" value="Magnesium transport protein CorA"/>
    <property type="match status" value="1"/>
</dbReference>
<dbReference type="PANTHER" id="PTHR46494">
    <property type="entry name" value="CORA FAMILY METAL ION TRANSPORTER (EUROFUNG)"/>
    <property type="match status" value="1"/>
</dbReference>
<dbReference type="CDD" id="cd12828">
    <property type="entry name" value="TmCorA-like_1"/>
    <property type="match status" value="1"/>
</dbReference>
<comment type="function">
    <text evidence="11">Mediates influx of magnesium ions. Alternates between open and closed states. Activated by low cytoplasmic Mg(2+) levels. Inactive when cytoplasmic Mg(2+) levels are high.</text>
</comment>
<evidence type="ECO:0000313" key="14">
    <source>
        <dbReference type="Proteomes" id="UP000753961"/>
    </source>
</evidence>
<evidence type="ECO:0000256" key="9">
    <source>
        <dbReference type="ARBA" id="ARBA00023136"/>
    </source>
</evidence>
<gene>
    <name evidence="12 13" type="primary">corA</name>
    <name evidence="13" type="ORF">KUV50_17945</name>
</gene>
<evidence type="ECO:0000256" key="6">
    <source>
        <dbReference type="ARBA" id="ARBA00022842"/>
    </source>
</evidence>
<proteinExistence type="inferred from homology"/>
<evidence type="ECO:0000256" key="5">
    <source>
        <dbReference type="ARBA" id="ARBA00022692"/>
    </source>
</evidence>
<evidence type="ECO:0000256" key="11">
    <source>
        <dbReference type="ARBA" id="ARBA00045497"/>
    </source>
</evidence>
<dbReference type="EMBL" id="JAHVHU010000021">
    <property type="protein sequence ID" value="MBY5960039.1"/>
    <property type="molecule type" value="Genomic_DNA"/>
</dbReference>
<evidence type="ECO:0000313" key="13">
    <source>
        <dbReference type="EMBL" id="MBY5960039.1"/>
    </source>
</evidence>
<dbReference type="PANTHER" id="PTHR46494:SF1">
    <property type="entry name" value="CORA FAMILY METAL ION TRANSPORTER (EUROFUNG)"/>
    <property type="match status" value="1"/>
</dbReference>
<dbReference type="InterPro" id="IPR002523">
    <property type="entry name" value="MgTranspt_CorA/ZnTranspt_ZntB"/>
</dbReference>
<evidence type="ECO:0000256" key="10">
    <source>
        <dbReference type="ARBA" id="ARBA00034269"/>
    </source>
</evidence>
<dbReference type="Gene3D" id="3.30.460.20">
    <property type="entry name" value="CorA soluble domain-like"/>
    <property type="match status" value="1"/>
</dbReference>
<dbReference type="GO" id="GO:0015087">
    <property type="term" value="F:cobalt ion transmembrane transporter activity"/>
    <property type="evidence" value="ECO:0007669"/>
    <property type="project" value="UniProtKB-UniRule"/>
</dbReference>
<feature type="transmembrane region" description="Helical" evidence="12">
    <location>
        <begin position="303"/>
        <end position="324"/>
    </location>
</feature>
<protein>
    <recommendedName>
        <fullName evidence="12">Magnesium transport protein CorA</fullName>
    </recommendedName>
</protein>